<protein>
    <recommendedName>
        <fullName evidence="1">DUF5615 domain-containing protein</fullName>
    </recommendedName>
</protein>
<evidence type="ECO:0000259" key="1">
    <source>
        <dbReference type="Pfam" id="PF18480"/>
    </source>
</evidence>
<accession>A0A2P7EE70</accession>
<dbReference type="RefSeq" id="WP_106500014.1">
    <property type="nucleotide sequence ID" value="NZ_PXVC01000029.1"/>
</dbReference>
<organism evidence="2 3">
    <name type="scientific">Synechococcus lacustris str. Tous</name>
    <dbReference type="NCBI Taxonomy" id="1910958"/>
    <lineage>
        <taxon>Bacteria</taxon>
        <taxon>Bacillati</taxon>
        <taxon>Cyanobacteriota</taxon>
        <taxon>Cyanophyceae</taxon>
        <taxon>Synechococcales</taxon>
        <taxon>Synechococcaceae</taxon>
        <taxon>Synechococcus</taxon>
    </lineage>
</organism>
<dbReference type="InterPro" id="IPR041049">
    <property type="entry name" value="DUF5615"/>
</dbReference>
<dbReference type="AlphaFoldDB" id="A0A2P7EE70"/>
<gene>
    <name evidence="2" type="ORF">C7K08_07440</name>
</gene>
<name>A0A2P7EE70_9SYNE</name>
<keyword evidence="3" id="KW-1185">Reference proteome</keyword>
<reference evidence="3" key="1">
    <citation type="submission" date="2018-03" db="EMBL/GenBank/DDBJ databases">
        <title>Ecological and genomic features of two cosmopolitan and abundant freshwater picocyanobacteria.</title>
        <authorList>
            <person name="Cabello-Yeves P.J."/>
            <person name="Picazo A."/>
            <person name="Camacho A."/>
            <person name="Callieri C."/>
            <person name="Rosselli R."/>
            <person name="Roda-Garcia J."/>
            <person name="Coutinho F.H."/>
            <person name="Rodriguez-Valera F."/>
        </authorList>
    </citation>
    <scope>NUCLEOTIDE SEQUENCE [LARGE SCALE GENOMIC DNA]</scope>
    <source>
        <strain evidence="3">Tous</strain>
    </source>
</reference>
<sequence>MNLWLDAQLSPLIAKWINDQGLRVSATPLRDIGLLKASDREIFQKARMSGAIIVTKDRDFLLLLKDEGPPPQVIWLRVGNSNNIFLQQVLSSTLPKALELLREGEPWVEIRMKLKNRSLYAE</sequence>
<dbReference type="Proteomes" id="UP000240206">
    <property type="component" value="Unassembled WGS sequence"/>
</dbReference>
<evidence type="ECO:0000313" key="2">
    <source>
        <dbReference type="EMBL" id="PSI01531.1"/>
    </source>
</evidence>
<feature type="domain" description="DUF5615" evidence="1">
    <location>
        <begin position="1"/>
        <end position="104"/>
    </location>
</feature>
<evidence type="ECO:0000313" key="3">
    <source>
        <dbReference type="Proteomes" id="UP000240206"/>
    </source>
</evidence>
<proteinExistence type="predicted"/>
<dbReference type="EMBL" id="PXVC01000029">
    <property type="protein sequence ID" value="PSI01531.1"/>
    <property type="molecule type" value="Genomic_DNA"/>
</dbReference>
<comment type="caution">
    <text evidence="2">The sequence shown here is derived from an EMBL/GenBank/DDBJ whole genome shotgun (WGS) entry which is preliminary data.</text>
</comment>
<dbReference type="Pfam" id="PF18480">
    <property type="entry name" value="DUF5615"/>
    <property type="match status" value="1"/>
</dbReference>